<sequence>MLSLLQEKRPLKRSRLGPPDVYPQEAKQREDELTPTNVKHGFATTPPLADEFGTAHNSNMNANKVGSFINSILSKKEELMTLQDTIRKKQQINCKDNFWPVSPRTKTALDAWFKDLAGNKPLLSLAKKAPSFNKKEEIFIILCDNQVNMQRAAWFIKLSAAYTVSFTESKNKKRSIYDPAVEWTGNIIKFMKELLPKLHEYFQLGSEKNNHNSNNTGPGMALGQIISPPTISSPVAVHSPLTMNTTPCPAFVGGTNTTNAASGAQCGGSGSPISGIGSSFEDCRNALKYWKYCTRLCKYMHEESLLDRQEFLNWILELVDKMRSQISFDMSLKKLVLVFALQYMPDFIQSERLSRKLAVLVAKNLSQLLEVNVESSSSNKTDISMSNMEVDNAEENKFKPNTVDTCLIDCINCPHHRDIALYLSTILQTITLECPTALIWNGINESRASSSLCGSPLDFIPLVPSQLLMPFKCENSNQNIRRQLQIAETEIALRSKHAERRWFAEKWRSSKVNSFTHVLNILDHLDTHCFDRSDKDNNIDILYAKIFPPYDGKLGDADTKNKNKIYNPANDAATVKILCEWAVSNQRWGEHRAVAVAILLDKRQIEVTSAADNDQQQNTNGSDEKDSINSGVGLIGGLPVFQSVLMDFLDRDAPVLDENGSNQNRTQFVNLVHLFSSLIRFDVFSHNAYMHTLISRGDLLRENFITELDHATRNEASSICGAESVDNKHSPTHNFDDEFTSTLDFKHSEFDDSNVDDDLGKLLQNIKEKGQQSALETPDSPKIADNSNTNLNETLISRHYIYTKHFPIPQDESCVSYSNECNQRYILLFGVGKERDEKKHAVKKMSKEICKLFSKKFSIDVAEGGKVKKHSRNEFNFESTTSKCKSMSYFEQHVVTSQCAIVVLEQLNGFAIGNNNYLPVQEHVAFLFDLMEMALNIHSLLDFCDHILKELPEIESQLQSKKSTLVRSYTTSLALYVVGILRRYHSCLLLSTDETISVFEGLCKTIKHVNNPKECSSAERCILAYLSDLYEMSFLVKSKETETEYFPIIAVMKVFKDLYNSPEQLSSVPQSYNPHFLQELFVSPRRGGKIEYHCIRQLQESTINVYSFVSNAILAVCQESDNDHLNEIAILCAELTAACNTLSEEWIAALQSLCNASKKLRYPHLFELVDVHDSKVHNSLAVFICILVARHCFSLADFVLKFALPTLANAYPVGGEFTPDAEAGARLTCHLVLKLFKTIEIPQPRMYSVSTSPNPINIVEESFNIKLSCDRHLLVGAHKNIPIQAVLAVIKAILIVVDLKTPTVPTNSTSAINSGKRSGVNTPVHPGSTPKSNDRPADLSQILGTSDLSNVGTGIDHDINQPNSGSSSTKSLEQVSLLEFANHVLKQICSQEHVLERCLKHADNLCEMIIDDMLTTKQVQRVLYMICYPEAEYNIISDMDQRSMIIRILENLEQWTLRISWLDLELMYRQIMNNQTELNSWLDTVAKAAIDVFQKDALGSDKNEIYREKQSTWLIVPLVSKLTPAVKGRILRVAGRALENMNFFAKAPKTDNSCISNGDERERNVNATINNSLGGFNTTTSIKKCSLNYQPFLGLILSCLNGQDEHKESLLVSLYSQLSHCLQSFTEHDSSNGFNDPLEREEMLDALQLRFSLVGGMFDTIQKNGTSTTDWAILLAQLVCQGVIDASSNRELFTTVVDMLVTLVHSTLVTENHSERDENKKLYLNLMKKLKKEIGEKNNASIKVIRQLLPLYKQTTEVISCEPAGVDMKGNKICDMDKKQLRISDKQRISVWDILEGHKNPAPLSWVWFGAVKSERKCLAYEETHRSLKYHAHSLVKPLTYFYESLPLPPEDLDPVPEKICIKDEMKPDTPSSVDQSPSAVTSGRGRGKGTTRKRKPKNAKTSPTNITTQPQMAPQPQQSQVQAQTSQQMNTQSQINPMQMNTQVNVQQFNSNQMLQQNSGVMMQQQMQGNIQQLNSAQNNQIGFMGNVPQGVAQLSGQNQQQWMGQNQYHPIQQQPQFYPHQAANRFERPQLNQSKQALCNMLRQRQPTFNQGNSSSFNAMQQHQQIRQAQGLQTQGPIGSVPQQFVRGGMRGIPSNQNQLTNAISGVNIAQGVNQNSIMAAQQVNAQNINSQTNNQSMAMTSNAGIINTSSNNQGNLMNVQNTSGLVGSGNVMQQNLGSANASQNIINQGTNPFHNFNQYQQQGMMNNGGNGQVPTSNMVASYNPMGQRSNSSDYIQQRGVNAVNNGRGQFVNPTPNVTMGNMVGQNTISPYSRQQTPSGKPGVVSSQQQFQQQRLHHQIMQIQGGMVQSQNQNINQQQTPNLVAQLQRQLPNQQNMPGQQYQHHQPPY</sequence>
<evidence type="ECO:0000256" key="7">
    <source>
        <dbReference type="ARBA" id="ARBA00023242"/>
    </source>
</evidence>
<evidence type="ECO:0000256" key="4">
    <source>
        <dbReference type="ARBA" id="ARBA00023015"/>
    </source>
</evidence>
<evidence type="ECO:0000313" key="11">
    <source>
        <dbReference type="Proteomes" id="UP000606786"/>
    </source>
</evidence>
<dbReference type="KEGG" id="ccat:101453447"/>
<feature type="compositionally biased region" description="Polar residues" evidence="8">
    <location>
        <begin position="1306"/>
        <end position="1321"/>
    </location>
</feature>
<dbReference type="InterPro" id="IPR051647">
    <property type="entry name" value="Mediator_comp_sub12"/>
</dbReference>
<dbReference type="OrthoDB" id="20828at2759"/>
<comment type="caution">
    <text evidence="10">The sequence shown here is derived from an EMBL/GenBank/DDBJ whole genome shotgun (WGS) entry which is preliminary data.</text>
</comment>
<feature type="compositionally biased region" description="Basic residues" evidence="8">
    <location>
        <begin position="1886"/>
        <end position="1899"/>
    </location>
</feature>
<dbReference type="Pfam" id="PF12145">
    <property type="entry name" value="Med12-LCEWAV"/>
    <property type="match status" value="1"/>
</dbReference>
<evidence type="ECO:0000259" key="9">
    <source>
        <dbReference type="SMART" id="SM01281"/>
    </source>
</evidence>
<evidence type="ECO:0000256" key="3">
    <source>
        <dbReference type="ARBA" id="ARBA00022491"/>
    </source>
</evidence>
<name>A0A811UZ76_CERCA</name>
<keyword evidence="6" id="KW-0804">Transcription</keyword>
<evidence type="ECO:0000313" key="10">
    <source>
        <dbReference type="EMBL" id="CAD7003355.1"/>
    </source>
</evidence>
<keyword evidence="4" id="KW-0805">Transcription regulation</keyword>
<reference evidence="10" key="1">
    <citation type="submission" date="2020-11" db="EMBL/GenBank/DDBJ databases">
        <authorList>
            <person name="Whitehead M."/>
        </authorList>
    </citation>
    <scope>NUCLEOTIDE SEQUENCE</scope>
    <source>
        <strain evidence="10">EGII</strain>
    </source>
</reference>
<evidence type="ECO:0000256" key="2">
    <source>
        <dbReference type="ARBA" id="ARBA00010289"/>
    </source>
</evidence>
<gene>
    <name evidence="10" type="ORF">CCAP1982_LOCUS11814</name>
</gene>
<dbReference type="EMBL" id="CAJHJT010000034">
    <property type="protein sequence ID" value="CAD7003355.1"/>
    <property type="molecule type" value="Genomic_DNA"/>
</dbReference>
<evidence type="ECO:0000256" key="8">
    <source>
        <dbReference type="SAM" id="MobiDB-lite"/>
    </source>
</evidence>
<evidence type="ECO:0000256" key="1">
    <source>
        <dbReference type="ARBA" id="ARBA00004123"/>
    </source>
</evidence>
<feature type="compositionally biased region" description="Polar residues" evidence="8">
    <location>
        <begin position="1870"/>
        <end position="1882"/>
    </location>
</feature>
<comment type="subcellular location">
    <subcellularLocation>
        <location evidence="1">Nucleus</location>
    </subcellularLocation>
</comment>
<keyword evidence="7" id="KW-0539">Nucleus</keyword>
<dbReference type="GO" id="GO:0016592">
    <property type="term" value="C:mediator complex"/>
    <property type="evidence" value="ECO:0007669"/>
    <property type="project" value="InterPro"/>
</dbReference>
<dbReference type="SMART" id="SM01281">
    <property type="entry name" value="Med12"/>
    <property type="match status" value="1"/>
</dbReference>
<protein>
    <submittedName>
        <fullName evidence="10">(Mediterranean fruit fly) hypothetical protein</fullName>
    </submittedName>
</protein>
<proteinExistence type="inferred from homology"/>
<dbReference type="GO" id="GO:0003713">
    <property type="term" value="F:transcription coactivator activity"/>
    <property type="evidence" value="ECO:0007669"/>
    <property type="project" value="TreeGrafter"/>
</dbReference>
<dbReference type="InterPro" id="IPR019035">
    <property type="entry name" value="Mediator_Med12"/>
</dbReference>
<feature type="compositionally biased region" description="Low complexity" evidence="8">
    <location>
        <begin position="1909"/>
        <end position="1932"/>
    </location>
</feature>
<comment type="similarity">
    <text evidence="2">Belongs to the Mediator complex subunit 12 family.</text>
</comment>
<keyword evidence="5" id="KW-0010">Activator</keyword>
<accession>A0A811UZ76</accession>
<dbReference type="PANTHER" id="PTHR46007:SF11">
    <property type="entry name" value="MEDIATOR OF RNA POLYMERASE II TRANSCRIPTION SUBUNIT 12"/>
    <property type="match status" value="1"/>
</dbReference>
<organism evidence="10 11">
    <name type="scientific">Ceratitis capitata</name>
    <name type="common">Mediterranean fruit fly</name>
    <name type="synonym">Tephritis capitata</name>
    <dbReference type="NCBI Taxonomy" id="7213"/>
    <lineage>
        <taxon>Eukaryota</taxon>
        <taxon>Metazoa</taxon>
        <taxon>Ecdysozoa</taxon>
        <taxon>Arthropoda</taxon>
        <taxon>Hexapoda</taxon>
        <taxon>Insecta</taxon>
        <taxon>Pterygota</taxon>
        <taxon>Neoptera</taxon>
        <taxon>Endopterygota</taxon>
        <taxon>Diptera</taxon>
        <taxon>Brachycera</taxon>
        <taxon>Muscomorpha</taxon>
        <taxon>Tephritoidea</taxon>
        <taxon>Tephritidae</taxon>
        <taxon>Ceratitis</taxon>
        <taxon>Ceratitis</taxon>
    </lineage>
</organism>
<keyword evidence="3" id="KW-0678">Repressor</keyword>
<evidence type="ECO:0000256" key="6">
    <source>
        <dbReference type="ARBA" id="ARBA00023163"/>
    </source>
</evidence>
<dbReference type="PANTHER" id="PTHR46007">
    <property type="entry name" value="MEDIATOR OF RNA POLYMERASE II TRANSCRIPTION SUBUNIT 12"/>
    <property type="match status" value="1"/>
</dbReference>
<feature type="region of interest" description="Disordered" evidence="8">
    <location>
        <begin position="1865"/>
        <end position="1932"/>
    </location>
</feature>
<dbReference type="InterPro" id="IPR021990">
    <property type="entry name" value="Mediator_Med12_LCEWAV"/>
</dbReference>
<dbReference type="Pfam" id="PF09497">
    <property type="entry name" value="Med12"/>
    <property type="match status" value="1"/>
</dbReference>
<dbReference type="GO" id="GO:0045944">
    <property type="term" value="P:positive regulation of transcription by RNA polymerase II"/>
    <property type="evidence" value="ECO:0007669"/>
    <property type="project" value="TreeGrafter"/>
</dbReference>
<feature type="domain" description="Mediator complex subunit Med12" evidence="9">
    <location>
        <begin position="97"/>
        <end position="157"/>
    </location>
</feature>
<feature type="region of interest" description="Disordered" evidence="8">
    <location>
        <begin position="1306"/>
        <end position="1338"/>
    </location>
</feature>
<keyword evidence="11" id="KW-1185">Reference proteome</keyword>
<dbReference type="Proteomes" id="UP000606786">
    <property type="component" value="Unassembled WGS sequence"/>
</dbReference>
<evidence type="ECO:0000256" key="5">
    <source>
        <dbReference type="ARBA" id="ARBA00023159"/>
    </source>
</evidence>
<feature type="region of interest" description="Disordered" evidence="8">
    <location>
        <begin position="1"/>
        <end position="37"/>
    </location>
</feature>